<dbReference type="STRING" id="227321.Q5B802"/>
<dbReference type="HOGENOM" id="CLU_052056_0_0_1"/>
<reference evidence="4" key="2">
    <citation type="journal article" date="2009" name="Fungal Genet. Biol.">
        <title>The 2008 update of the Aspergillus nidulans genome annotation: a community effort.</title>
        <authorList>
            <person name="Wortman J.R."/>
            <person name="Gilsenan J.M."/>
            <person name="Joardar V."/>
            <person name="Deegan J."/>
            <person name="Clutterbuck J."/>
            <person name="Andersen M.R."/>
            <person name="Archer D."/>
            <person name="Bencina M."/>
            <person name="Braus G."/>
            <person name="Coutinho P."/>
            <person name="von Dohren H."/>
            <person name="Doonan J."/>
            <person name="Driessen A.J."/>
            <person name="Durek P."/>
            <person name="Espeso E."/>
            <person name="Fekete E."/>
            <person name="Flipphi M."/>
            <person name="Estrada C.G."/>
            <person name="Geysens S."/>
            <person name="Goldman G."/>
            <person name="de Groot P.W."/>
            <person name="Hansen K."/>
            <person name="Harris S.D."/>
            <person name="Heinekamp T."/>
            <person name="Helmstaedt K."/>
            <person name="Henrissat B."/>
            <person name="Hofmann G."/>
            <person name="Homan T."/>
            <person name="Horio T."/>
            <person name="Horiuchi H."/>
            <person name="James S."/>
            <person name="Jones M."/>
            <person name="Karaffa L."/>
            <person name="Karanyi Z."/>
            <person name="Kato M."/>
            <person name="Keller N."/>
            <person name="Kelly D.E."/>
            <person name="Kiel J.A."/>
            <person name="Kim J.M."/>
            <person name="van der Klei I.J."/>
            <person name="Klis F.M."/>
            <person name="Kovalchuk A."/>
            <person name="Krasevec N."/>
            <person name="Kubicek C.P."/>
            <person name="Liu B."/>
            <person name="Maccabe A."/>
            <person name="Meyer V."/>
            <person name="Mirabito P."/>
            <person name="Miskei M."/>
            <person name="Mos M."/>
            <person name="Mullins J."/>
            <person name="Nelson D.R."/>
            <person name="Nielsen J."/>
            <person name="Oakley B.R."/>
            <person name="Osmani S.A."/>
            <person name="Pakula T."/>
            <person name="Paszewski A."/>
            <person name="Paulsen I."/>
            <person name="Pilsyk S."/>
            <person name="Pocsi I."/>
            <person name="Punt P.J."/>
            <person name="Ram A.F."/>
            <person name="Ren Q."/>
            <person name="Robellet X."/>
            <person name="Robson G."/>
            <person name="Seiboth B."/>
            <person name="van Solingen P."/>
            <person name="Specht T."/>
            <person name="Sun J."/>
            <person name="Taheri-Talesh N."/>
            <person name="Takeshita N."/>
            <person name="Ussery D."/>
            <person name="vanKuyk P.A."/>
            <person name="Visser H."/>
            <person name="van de Vondervoort P.J."/>
            <person name="de Vries R.P."/>
            <person name="Walton J."/>
            <person name="Xiang X."/>
            <person name="Xiong Y."/>
            <person name="Zeng A.P."/>
            <person name="Brandt B.W."/>
            <person name="Cornell M.J."/>
            <person name="van den Hondel C.A."/>
            <person name="Visser J."/>
            <person name="Oliver S.G."/>
            <person name="Turner G."/>
        </authorList>
    </citation>
    <scope>GENOME REANNOTATION</scope>
    <source>
        <strain evidence="4">FGSC A4 / ATCC 38163 / CBS 112.46 / NRRL 194 / M139</strain>
    </source>
</reference>
<evidence type="ECO:0000259" key="2">
    <source>
        <dbReference type="Pfam" id="PF01926"/>
    </source>
</evidence>
<evidence type="ECO:0000256" key="1">
    <source>
        <dbReference type="SAM" id="MobiDB-lite"/>
    </source>
</evidence>
<dbReference type="OrthoDB" id="4506404at2759"/>
<dbReference type="GO" id="GO:0005525">
    <property type="term" value="F:GTP binding"/>
    <property type="evidence" value="ECO:0007669"/>
    <property type="project" value="InterPro"/>
</dbReference>
<name>Q5B802_EMENI</name>
<dbReference type="InterPro" id="IPR006073">
    <property type="entry name" value="GTP-bd"/>
</dbReference>
<feature type="compositionally biased region" description="Polar residues" evidence="1">
    <location>
        <begin position="292"/>
        <end position="303"/>
    </location>
</feature>
<gene>
    <name evidence="3" type="ORF">ANIA_03328</name>
</gene>
<dbReference type="eggNOG" id="ENOG502SEAC">
    <property type="taxonomic scope" value="Eukaryota"/>
</dbReference>
<feature type="domain" description="G" evidence="2">
    <location>
        <begin position="30"/>
        <end position="143"/>
    </location>
</feature>
<keyword evidence="4" id="KW-1185">Reference proteome</keyword>
<dbReference type="Gene3D" id="3.40.50.300">
    <property type="entry name" value="P-loop containing nucleotide triphosphate hydrolases"/>
    <property type="match status" value="1"/>
</dbReference>
<organism evidence="3 4">
    <name type="scientific">Emericella nidulans (strain FGSC A4 / ATCC 38163 / CBS 112.46 / NRRL 194 / M139)</name>
    <name type="common">Aspergillus nidulans</name>
    <dbReference type="NCBI Taxonomy" id="227321"/>
    <lineage>
        <taxon>Eukaryota</taxon>
        <taxon>Fungi</taxon>
        <taxon>Dikarya</taxon>
        <taxon>Ascomycota</taxon>
        <taxon>Pezizomycotina</taxon>
        <taxon>Eurotiomycetes</taxon>
        <taxon>Eurotiomycetidae</taxon>
        <taxon>Eurotiales</taxon>
        <taxon>Aspergillaceae</taxon>
        <taxon>Aspergillus</taxon>
        <taxon>Aspergillus subgen. Nidulantes</taxon>
    </lineage>
</organism>
<protein>
    <recommendedName>
        <fullName evidence="2">G domain-containing protein</fullName>
    </recommendedName>
</protein>
<dbReference type="AlphaFoldDB" id="Q5B802"/>
<dbReference type="Proteomes" id="UP000000560">
    <property type="component" value="Chromosome VI"/>
</dbReference>
<feature type="compositionally biased region" description="Polar residues" evidence="1">
    <location>
        <begin position="263"/>
        <end position="275"/>
    </location>
</feature>
<accession>Q5B802</accession>
<dbReference type="SUPFAM" id="SSF52540">
    <property type="entry name" value="P-loop containing nucleoside triphosphate hydrolases"/>
    <property type="match status" value="1"/>
</dbReference>
<dbReference type="SUPFAM" id="SSF158634">
    <property type="entry name" value="RPA2825-like"/>
    <property type="match status" value="1"/>
</dbReference>
<dbReference type="EMBL" id="BN001306">
    <property type="protein sequence ID" value="CBF82936.1"/>
    <property type="molecule type" value="Genomic_DNA"/>
</dbReference>
<dbReference type="KEGG" id="ani:ANIA_03328"/>
<proteinExistence type="predicted"/>
<dbReference type="RefSeq" id="XP_660932.1">
    <property type="nucleotide sequence ID" value="XM_655840.1"/>
</dbReference>
<dbReference type="OMA" id="TFVTTFW"/>
<reference evidence="4" key="1">
    <citation type="journal article" date="2005" name="Nature">
        <title>Sequencing of Aspergillus nidulans and comparative analysis with A. fumigatus and A. oryzae.</title>
        <authorList>
            <person name="Galagan J.E."/>
            <person name="Calvo S.E."/>
            <person name="Cuomo C."/>
            <person name="Ma L.J."/>
            <person name="Wortman J.R."/>
            <person name="Batzoglou S."/>
            <person name="Lee S.I."/>
            <person name="Basturkmen M."/>
            <person name="Spevak C.C."/>
            <person name="Clutterbuck J."/>
            <person name="Kapitonov V."/>
            <person name="Jurka J."/>
            <person name="Scazzocchio C."/>
            <person name="Farman M."/>
            <person name="Butler J."/>
            <person name="Purcell S."/>
            <person name="Harris S."/>
            <person name="Braus G.H."/>
            <person name="Draht O."/>
            <person name="Busch S."/>
            <person name="D'Enfert C."/>
            <person name="Bouchier C."/>
            <person name="Goldman G.H."/>
            <person name="Bell-Pedersen D."/>
            <person name="Griffiths-Jones S."/>
            <person name="Doonan J.H."/>
            <person name="Yu J."/>
            <person name="Vienken K."/>
            <person name="Pain A."/>
            <person name="Freitag M."/>
            <person name="Selker E.U."/>
            <person name="Archer D.B."/>
            <person name="Penalva M.A."/>
            <person name="Oakley B.R."/>
            <person name="Momany M."/>
            <person name="Tanaka T."/>
            <person name="Kumagai T."/>
            <person name="Asai K."/>
            <person name="Machida M."/>
            <person name="Nierman W.C."/>
            <person name="Denning D.W."/>
            <person name="Caddick M."/>
            <person name="Hynes M."/>
            <person name="Paoletti M."/>
            <person name="Fischer R."/>
            <person name="Miller B."/>
            <person name="Dyer P."/>
            <person name="Sachs M.S."/>
            <person name="Osmani S.A."/>
            <person name="Birren B.W."/>
        </authorList>
    </citation>
    <scope>NUCLEOTIDE SEQUENCE [LARGE SCALE GENOMIC DNA]</scope>
    <source>
        <strain evidence="4">FGSC A4 / ATCC 38163 / CBS 112.46 / NRRL 194 / M139</strain>
    </source>
</reference>
<accession>C8VHW5</accession>
<dbReference type="InParanoid" id="Q5B802"/>
<evidence type="ECO:0000313" key="3">
    <source>
        <dbReference type="EMBL" id="CBF82936.1"/>
    </source>
</evidence>
<dbReference type="InterPro" id="IPR027417">
    <property type="entry name" value="P-loop_NTPase"/>
</dbReference>
<dbReference type="Pfam" id="PF01926">
    <property type="entry name" value="MMR_HSR1"/>
    <property type="match status" value="1"/>
</dbReference>
<evidence type="ECO:0000313" key="4">
    <source>
        <dbReference type="Proteomes" id="UP000000560"/>
    </source>
</evidence>
<feature type="region of interest" description="Disordered" evidence="1">
    <location>
        <begin position="260"/>
        <end position="303"/>
    </location>
</feature>
<dbReference type="GeneID" id="2874221"/>
<sequence>MALDESEATARTKRCLERIKSHDKSSAKVIFIFGKEGVGKSSLAEKITQVTGLAGNGAADVPPSGPGTEKCQIIDTEINGTTYFIVDTPGFYDEASQWHIFHDIADTFNQIRGHAVIAAIFFVTPINTFTRRLDELEQRLYAWLTELCGETFFPYLTFVTTFWEGQTKAYNERLEARKRAEWASFLLQGARTYQFGKRHVDGFEMEEVLSWDVDADELSNHARKMVVRHCRNDSSSVEPLFLRELSSGVSLDATSAAKIFRPESSTSNTGTSQKPLTPDNAKPANSRRRGTGNKTEASSTSQPAEGFSLVQNIVRELGRGVGDALMSYVPVIAQNMIAGQLGGGGGGGLVLRRNGGPGAMAAQGFDINSSVDTAKFLGLSSDFESRKRLYTELGGPGIFTGSAANGDWLRDQFWRRAKD</sequence>
<dbReference type="CDD" id="cd00882">
    <property type="entry name" value="Ras_like_GTPase"/>
    <property type="match status" value="1"/>
</dbReference>